<reference evidence="2 3" key="1">
    <citation type="journal article" date="2007" name="Science">
        <title>Sea anemone genome reveals ancestral eumetazoan gene repertoire and genomic organization.</title>
        <authorList>
            <person name="Putnam N.H."/>
            <person name="Srivastava M."/>
            <person name="Hellsten U."/>
            <person name="Dirks B."/>
            <person name="Chapman J."/>
            <person name="Salamov A."/>
            <person name="Terry A."/>
            <person name="Shapiro H."/>
            <person name="Lindquist E."/>
            <person name="Kapitonov V.V."/>
            <person name="Jurka J."/>
            <person name="Genikhovich G."/>
            <person name="Grigoriev I.V."/>
            <person name="Lucas S.M."/>
            <person name="Steele R.E."/>
            <person name="Finnerty J.R."/>
            <person name="Technau U."/>
            <person name="Martindale M.Q."/>
            <person name="Rokhsar D.S."/>
        </authorList>
    </citation>
    <scope>NUCLEOTIDE SEQUENCE [LARGE SCALE GENOMIC DNA]</scope>
    <source>
        <strain evidence="3">CH2 X CH6</strain>
    </source>
</reference>
<dbReference type="EMBL" id="DS469597">
    <property type="protein sequence ID" value="EDO40017.1"/>
    <property type="molecule type" value="Genomic_DNA"/>
</dbReference>
<organism evidence="2 3">
    <name type="scientific">Nematostella vectensis</name>
    <name type="common">Starlet sea anemone</name>
    <dbReference type="NCBI Taxonomy" id="45351"/>
    <lineage>
        <taxon>Eukaryota</taxon>
        <taxon>Metazoa</taxon>
        <taxon>Cnidaria</taxon>
        <taxon>Anthozoa</taxon>
        <taxon>Hexacorallia</taxon>
        <taxon>Actiniaria</taxon>
        <taxon>Edwardsiidae</taxon>
        <taxon>Nematostella</taxon>
    </lineage>
</organism>
<keyword evidence="3" id="KW-1185">Reference proteome</keyword>
<evidence type="ECO:0000313" key="2">
    <source>
        <dbReference type="EMBL" id="EDO40017.1"/>
    </source>
</evidence>
<accession>A7S879</accession>
<name>A7S879_NEMVE</name>
<dbReference type="Proteomes" id="UP000001593">
    <property type="component" value="Unassembled WGS sequence"/>
</dbReference>
<dbReference type="OrthoDB" id="5972591at2759"/>
<protein>
    <submittedName>
        <fullName evidence="2">Uncharacterized protein</fullName>
    </submittedName>
</protein>
<proteinExistence type="predicted"/>
<evidence type="ECO:0000256" key="1">
    <source>
        <dbReference type="SAM" id="MobiDB-lite"/>
    </source>
</evidence>
<sequence length="255" mass="29729">MSKPEQELARTPAVFTRHLNRRVSVQNNSLASDWDRTRAAIEREKARKESRLDVDRAEWMNYSKQIRVTTGRLHEDEQVSLPVLEDARFRRTSSARKHGEPVKNSTPNHPVPPDLTRTTSNSEHKRMSRRMSSLILFELQNNKDSFISQVLNIRKRSTTDNTLPEMAVIQEDTKSHLSLQEGDELPIKLPPLALLRLPRVYTIGARPVQPQTFERDDSFVKKATGQDIKYEEIKFCRYLRVPRNRKVVKYRTNTI</sequence>
<feature type="region of interest" description="Disordered" evidence="1">
    <location>
        <begin position="91"/>
        <end position="126"/>
    </location>
</feature>
<dbReference type="HOGENOM" id="CLU_1091095_0_0_1"/>
<evidence type="ECO:0000313" key="3">
    <source>
        <dbReference type="Proteomes" id="UP000001593"/>
    </source>
</evidence>
<dbReference type="InParanoid" id="A7S879"/>
<gene>
    <name evidence="2" type="ORF">NEMVEDRAFT_v1g243511</name>
</gene>
<dbReference type="OMA" id="FCRYLRV"/>
<dbReference type="AlphaFoldDB" id="A7S879"/>
<dbReference type="KEGG" id="nve:5511703"/>